<keyword evidence="1" id="KW-0812">Transmembrane</keyword>
<accession>A0A445B8W8</accession>
<dbReference type="Pfam" id="PF04783">
    <property type="entry name" value="DUF630"/>
    <property type="match status" value="1"/>
</dbReference>
<evidence type="ECO:0000313" key="4">
    <source>
        <dbReference type="Proteomes" id="UP000289738"/>
    </source>
</evidence>
<organism evidence="3 4">
    <name type="scientific">Arachis hypogaea</name>
    <name type="common">Peanut</name>
    <dbReference type="NCBI Taxonomy" id="3818"/>
    <lineage>
        <taxon>Eukaryota</taxon>
        <taxon>Viridiplantae</taxon>
        <taxon>Streptophyta</taxon>
        <taxon>Embryophyta</taxon>
        <taxon>Tracheophyta</taxon>
        <taxon>Spermatophyta</taxon>
        <taxon>Magnoliopsida</taxon>
        <taxon>eudicotyledons</taxon>
        <taxon>Gunneridae</taxon>
        <taxon>Pentapetalae</taxon>
        <taxon>rosids</taxon>
        <taxon>fabids</taxon>
        <taxon>Fabales</taxon>
        <taxon>Fabaceae</taxon>
        <taxon>Papilionoideae</taxon>
        <taxon>50 kb inversion clade</taxon>
        <taxon>dalbergioids sensu lato</taxon>
        <taxon>Dalbergieae</taxon>
        <taxon>Pterocarpus clade</taxon>
        <taxon>Arachis</taxon>
    </lineage>
</organism>
<keyword evidence="1" id="KW-0472">Membrane</keyword>
<keyword evidence="1" id="KW-1133">Transmembrane helix</keyword>
<dbReference type="InterPro" id="IPR006868">
    <property type="entry name" value="DUF630"/>
</dbReference>
<keyword evidence="4" id="KW-1185">Reference proteome</keyword>
<reference evidence="3 4" key="1">
    <citation type="submission" date="2019-01" db="EMBL/GenBank/DDBJ databases">
        <title>Sequencing of cultivated peanut Arachis hypogaea provides insights into genome evolution and oil improvement.</title>
        <authorList>
            <person name="Chen X."/>
        </authorList>
    </citation>
    <scope>NUCLEOTIDE SEQUENCE [LARGE SCALE GENOMIC DNA]</scope>
    <source>
        <strain evidence="4">cv. Fuhuasheng</strain>
        <tissue evidence="3">Leaves</tissue>
    </source>
</reference>
<evidence type="ECO:0000259" key="2">
    <source>
        <dbReference type="Pfam" id="PF04783"/>
    </source>
</evidence>
<dbReference type="Proteomes" id="UP000289738">
    <property type="component" value="Chromosome A10"/>
</dbReference>
<gene>
    <name evidence="3" type="ORF">Ahy_A10g050236</name>
</gene>
<protein>
    <recommendedName>
        <fullName evidence="2">DUF630 domain-containing protein</fullName>
    </recommendedName>
</protein>
<sequence length="62" mass="7504">MDWVMFKNHKRNNEPLQLCKERKRLINSAIDSRYTLSASHLSYIYLFETLALLFTVTLRHIY</sequence>
<feature type="transmembrane region" description="Helical" evidence="1">
    <location>
        <begin position="43"/>
        <end position="61"/>
    </location>
</feature>
<evidence type="ECO:0000256" key="1">
    <source>
        <dbReference type="SAM" id="Phobius"/>
    </source>
</evidence>
<dbReference type="AlphaFoldDB" id="A0A445B8W8"/>
<name>A0A445B8W8_ARAHY</name>
<evidence type="ECO:0000313" key="3">
    <source>
        <dbReference type="EMBL" id="RYR35096.1"/>
    </source>
</evidence>
<dbReference type="EMBL" id="SDMP01000010">
    <property type="protein sequence ID" value="RYR35096.1"/>
    <property type="molecule type" value="Genomic_DNA"/>
</dbReference>
<comment type="caution">
    <text evidence="3">The sequence shown here is derived from an EMBL/GenBank/DDBJ whole genome shotgun (WGS) entry which is preliminary data.</text>
</comment>
<proteinExistence type="predicted"/>
<feature type="domain" description="DUF630" evidence="2">
    <location>
        <begin position="12"/>
        <end position="44"/>
    </location>
</feature>